<comment type="caution">
    <text evidence="2">The sequence shown here is derived from an EMBL/GenBank/DDBJ whole genome shotgun (WGS) entry which is preliminary data.</text>
</comment>
<feature type="domain" description="SnoaL-like" evidence="1">
    <location>
        <begin position="47"/>
        <end position="147"/>
    </location>
</feature>
<evidence type="ECO:0000259" key="1">
    <source>
        <dbReference type="Pfam" id="PF12680"/>
    </source>
</evidence>
<dbReference type="Proteomes" id="UP001162802">
    <property type="component" value="Unassembled WGS sequence"/>
</dbReference>
<gene>
    <name evidence="2" type="ORF">MTR65_10105</name>
</gene>
<dbReference type="PANTHER" id="PTHR38436">
    <property type="entry name" value="POLYKETIDE CYCLASE SNOAL-LIKE DOMAIN"/>
    <property type="match status" value="1"/>
</dbReference>
<organism evidence="2 3">
    <name type="scientific">Novosphingobium mangrovi</name>
    <name type="common">ex Hu et al. 2023</name>
    <dbReference type="NCBI Taxonomy" id="2930094"/>
    <lineage>
        <taxon>Bacteria</taxon>
        <taxon>Pseudomonadati</taxon>
        <taxon>Pseudomonadota</taxon>
        <taxon>Alphaproteobacteria</taxon>
        <taxon>Sphingomonadales</taxon>
        <taxon>Sphingomonadaceae</taxon>
        <taxon>Novosphingobium</taxon>
    </lineage>
</organism>
<name>A0ABT0ACV4_9SPHN</name>
<proteinExistence type="predicted"/>
<evidence type="ECO:0000313" key="3">
    <source>
        <dbReference type="Proteomes" id="UP001162802"/>
    </source>
</evidence>
<evidence type="ECO:0000313" key="2">
    <source>
        <dbReference type="EMBL" id="MCJ1961033.1"/>
    </source>
</evidence>
<dbReference type="InterPro" id="IPR032710">
    <property type="entry name" value="NTF2-like_dom_sf"/>
</dbReference>
<dbReference type="Gene3D" id="3.10.450.50">
    <property type="match status" value="1"/>
</dbReference>
<dbReference type="PANTHER" id="PTHR38436:SF1">
    <property type="entry name" value="ESTER CYCLASE"/>
    <property type="match status" value="1"/>
</dbReference>
<reference evidence="2" key="1">
    <citation type="submission" date="2022-03" db="EMBL/GenBank/DDBJ databases">
        <title>Identification of a novel bacterium isolated from mangrove sediments.</title>
        <authorList>
            <person name="Pan X."/>
        </authorList>
    </citation>
    <scope>NUCLEOTIDE SEQUENCE</scope>
    <source>
        <strain evidence="2">B2637</strain>
    </source>
</reference>
<dbReference type="RefSeq" id="WP_243799729.1">
    <property type="nucleotide sequence ID" value="NZ_JALHAT010000014.1"/>
</dbReference>
<protein>
    <submittedName>
        <fullName evidence="2">Nuclear transport factor 2 family protein</fullName>
    </submittedName>
</protein>
<accession>A0ABT0ACV4</accession>
<dbReference type="InterPro" id="IPR037401">
    <property type="entry name" value="SnoaL-like"/>
</dbReference>
<dbReference type="Pfam" id="PF12680">
    <property type="entry name" value="SnoaL_2"/>
    <property type="match status" value="1"/>
</dbReference>
<dbReference type="SUPFAM" id="SSF54427">
    <property type="entry name" value="NTF2-like"/>
    <property type="match status" value="1"/>
</dbReference>
<dbReference type="InterPro" id="IPR009959">
    <property type="entry name" value="Cyclase_SnoaL-like"/>
</dbReference>
<dbReference type="EMBL" id="JALHAT010000014">
    <property type="protein sequence ID" value="MCJ1961033.1"/>
    <property type="molecule type" value="Genomic_DNA"/>
</dbReference>
<sequence>MNTATQLVPGATVPEGQTPPMVAADHAQLLASADPVLAANKRLCYDMYRIVLQGGHAERAHEFIAEGYIQHNPNVVSGREALETFIRGSRPAREVRPTIELPLVSIVAERDMVTMAFVRTETGEDGETYHTSWFDLFRIEDGRIAEHWDPAIKSAAMLRTDPNTQRLD</sequence>
<keyword evidence="3" id="KW-1185">Reference proteome</keyword>